<keyword evidence="1" id="KW-0812">Transmembrane</keyword>
<organism evidence="2">
    <name type="scientific">Rhizophora mucronata</name>
    <name type="common">Asiatic mangrove</name>
    <dbReference type="NCBI Taxonomy" id="61149"/>
    <lineage>
        <taxon>Eukaryota</taxon>
        <taxon>Viridiplantae</taxon>
        <taxon>Streptophyta</taxon>
        <taxon>Embryophyta</taxon>
        <taxon>Tracheophyta</taxon>
        <taxon>Spermatophyta</taxon>
        <taxon>Magnoliopsida</taxon>
        <taxon>eudicotyledons</taxon>
        <taxon>Gunneridae</taxon>
        <taxon>Pentapetalae</taxon>
        <taxon>rosids</taxon>
        <taxon>fabids</taxon>
        <taxon>Malpighiales</taxon>
        <taxon>Rhizophoraceae</taxon>
        <taxon>Rhizophora</taxon>
    </lineage>
</organism>
<feature type="transmembrane region" description="Helical" evidence="1">
    <location>
        <begin position="41"/>
        <end position="74"/>
    </location>
</feature>
<dbReference type="PANTHER" id="PTHR31963:SF2">
    <property type="entry name" value="ZINC FINGER CONSTANS-LIKE PROTEIN (DUF3537)"/>
    <property type="match status" value="1"/>
</dbReference>
<evidence type="ECO:0000256" key="1">
    <source>
        <dbReference type="SAM" id="Phobius"/>
    </source>
</evidence>
<reference evidence="2" key="1">
    <citation type="submission" date="2018-02" db="EMBL/GenBank/DDBJ databases">
        <title>Rhizophora mucronata_Transcriptome.</title>
        <authorList>
            <person name="Meera S.P."/>
            <person name="Sreeshan A."/>
            <person name="Augustine A."/>
        </authorList>
    </citation>
    <scope>NUCLEOTIDE SEQUENCE</scope>
    <source>
        <tissue evidence="2">Leaf</tissue>
    </source>
</reference>
<proteinExistence type="predicted"/>
<sequence length="146" mass="16592">MADTHIPIEPSLTPLLIPTPQRQDQRRQEDLDRVLRRLEVFLLLLGFNQSSVLSFSLSWLAFVLVGVLLPVTIFEVSKCAGCAKYQIKKFELDIVASQACLAAAALFCISYNLRKYGIRKFLFVDKSCGQHAHFTHQYIQQIKVGH</sequence>
<name>A0A2P2JE54_RHIMU</name>
<dbReference type="Pfam" id="PF12056">
    <property type="entry name" value="DUF3537"/>
    <property type="match status" value="1"/>
</dbReference>
<protein>
    <submittedName>
        <fullName evidence="2">Uncharacterized protein MANES_13G016400</fullName>
    </submittedName>
</protein>
<evidence type="ECO:0000313" key="2">
    <source>
        <dbReference type="EMBL" id="MBW91761.1"/>
    </source>
</evidence>
<accession>A0A2P2JE54</accession>
<dbReference type="InterPro" id="IPR021924">
    <property type="entry name" value="DUF3537"/>
</dbReference>
<dbReference type="PANTHER" id="PTHR31963">
    <property type="entry name" value="RAS GUANINE NUCLEOTIDE EXCHANGE FACTOR K"/>
    <property type="match status" value="1"/>
</dbReference>
<feature type="transmembrane region" description="Helical" evidence="1">
    <location>
        <begin position="94"/>
        <end position="113"/>
    </location>
</feature>
<keyword evidence="1" id="KW-1133">Transmembrane helix</keyword>
<dbReference type="AlphaFoldDB" id="A0A2P2JE54"/>
<keyword evidence="1" id="KW-0472">Membrane</keyword>
<dbReference type="EMBL" id="GGEC01011278">
    <property type="protein sequence ID" value="MBW91761.1"/>
    <property type="molecule type" value="Transcribed_RNA"/>
</dbReference>